<comment type="caution">
    <text evidence="1">The sequence shown here is derived from an EMBL/GenBank/DDBJ whole genome shotgun (WGS) entry which is preliminary data.</text>
</comment>
<proteinExistence type="predicted"/>
<reference evidence="1 2" key="1">
    <citation type="submission" date="2019-10" db="EMBL/GenBank/DDBJ databases">
        <authorList>
            <person name="Palmer J.M."/>
        </authorList>
    </citation>
    <scope>NUCLEOTIDE SEQUENCE [LARGE SCALE GENOMIC DNA]</scope>
    <source>
        <strain evidence="1 2">TWF730</strain>
    </source>
</reference>
<name>A0AAV9UDE3_9PEZI</name>
<dbReference type="Proteomes" id="UP001373714">
    <property type="component" value="Unassembled WGS sequence"/>
</dbReference>
<accession>A0AAV9UDE3</accession>
<dbReference type="EMBL" id="JAVHNS010000012">
    <property type="protein sequence ID" value="KAK6338241.1"/>
    <property type="molecule type" value="Genomic_DNA"/>
</dbReference>
<sequence length="342" mass="37967">MGSAAWNCQKGRLTFAAGCFIILNIPAVFTIPVNNHTLPSLPHSDNILDVLPTEATKTIFRRQNAVFTGLPPGTTQAGGEANLVFYGTECKLGLYDGGIREPSNGPEGVSEHIRWEGYPLGSQFLGGEPIVFPERQCINVKDLNSQLPNRISSFMLTGYCECKFHDREDCPNDPTELGFSAYNREDGALWRNGPHDDLIESFECWHTNHFNEFQSCSIRLAENPLTGIGKPLPPSIFGNLDPGPEGQVVERKFHKEDMEGTATRAEGESDCQKLPDGFVLNYFKINGCVCRFFKTDDCSIEGYHFTDGSPGKVEKMADTIQNVKAYRCMVPFGIPWVARDDI</sequence>
<evidence type="ECO:0000313" key="1">
    <source>
        <dbReference type="EMBL" id="KAK6338241.1"/>
    </source>
</evidence>
<evidence type="ECO:0000313" key="2">
    <source>
        <dbReference type="Proteomes" id="UP001373714"/>
    </source>
</evidence>
<protein>
    <submittedName>
        <fullName evidence="1">Uncharacterized protein</fullName>
    </submittedName>
</protein>
<organism evidence="1 2">
    <name type="scientific">Orbilia blumenaviensis</name>
    <dbReference type="NCBI Taxonomy" id="1796055"/>
    <lineage>
        <taxon>Eukaryota</taxon>
        <taxon>Fungi</taxon>
        <taxon>Dikarya</taxon>
        <taxon>Ascomycota</taxon>
        <taxon>Pezizomycotina</taxon>
        <taxon>Orbiliomycetes</taxon>
        <taxon>Orbiliales</taxon>
        <taxon>Orbiliaceae</taxon>
        <taxon>Orbilia</taxon>
    </lineage>
</organism>
<gene>
    <name evidence="1" type="ORF">TWF730_002313</name>
</gene>
<dbReference type="AlphaFoldDB" id="A0AAV9UDE3"/>
<keyword evidence="2" id="KW-1185">Reference proteome</keyword>